<dbReference type="CDD" id="cd07823">
    <property type="entry name" value="SRPBCC_5"/>
    <property type="match status" value="1"/>
</dbReference>
<dbReference type="PANTHER" id="PTHR38588:SF1">
    <property type="entry name" value="BLL0334 PROTEIN"/>
    <property type="match status" value="1"/>
</dbReference>
<dbReference type="InterPro" id="IPR023393">
    <property type="entry name" value="START-like_dom_sf"/>
</dbReference>
<evidence type="ECO:0000256" key="1">
    <source>
        <dbReference type="SAM" id="Phobius"/>
    </source>
</evidence>
<evidence type="ECO:0000313" key="2">
    <source>
        <dbReference type="EMBL" id="GIF58654.1"/>
    </source>
</evidence>
<dbReference type="InterPro" id="IPR010419">
    <property type="entry name" value="CO_DH_gsu"/>
</dbReference>
<accession>A0ABQ4C7A2</accession>
<name>A0ABQ4C7A2_9ACTN</name>
<reference evidence="2 3" key="1">
    <citation type="submission" date="2021-01" db="EMBL/GenBank/DDBJ databases">
        <title>Whole genome shotgun sequence of Asanoa iriomotensis NBRC 100142.</title>
        <authorList>
            <person name="Komaki H."/>
            <person name="Tamura T."/>
        </authorList>
    </citation>
    <scope>NUCLEOTIDE SEQUENCE [LARGE SCALE GENOMIC DNA]</scope>
    <source>
        <strain evidence="2 3">NBRC 100142</strain>
    </source>
</reference>
<feature type="transmembrane region" description="Helical" evidence="1">
    <location>
        <begin position="237"/>
        <end position="255"/>
    </location>
</feature>
<protein>
    <recommendedName>
        <fullName evidence="4">Carbon monoxide dehydrogenase subunit G</fullName>
    </recommendedName>
</protein>
<dbReference type="Pfam" id="PF06240">
    <property type="entry name" value="COXG"/>
    <property type="match status" value="1"/>
</dbReference>
<dbReference type="EMBL" id="BONC01000035">
    <property type="protein sequence ID" value="GIF58654.1"/>
    <property type="molecule type" value="Genomic_DNA"/>
</dbReference>
<dbReference type="PANTHER" id="PTHR38588">
    <property type="entry name" value="BLL0334 PROTEIN"/>
    <property type="match status" value="1"/>
</dbReference>
<dbReference type="Gene3D" id="3.30.530.20">
    <property type="match status" value="1"/>
</dbReference>
<evidence type="ECO:0000313" key="3">
    <source>
        <dbReference type="Proteomes" id="UP000624325"/>
    </source>
</evidence>
<gene>
    <name evidence="2" type="ORF">Air01nite_47490</name>
</gene>
<keyword evidence="1" id="KW-0812">Transmembrane</keyword>
<keyword evidence="1" id="KW-0472">Membrane</keyword>
<dbReference type="Proteomes" id="UP000624325">
    <property type="component" value="Unassembled WGS sequence"/>
</dbReference>
<evidence type="ECO:0008006" key="4">
    <source>
        <dbReference type="Google" id="ProtNLM"/>
    </source>
</evidence>
<organism evidence="2 3">
    <name type="scientific">Asanoa iriomotensis</name>
    <dbReference type="NCBI Taxonomy" id="234613"/>
    <lineage>
        <taxon>Bacteria</taxon>
        <taxon>Bacillati</taxon>
        <taxon>Actinomycetota</taxon>
        <taxon>Actinomycetes</taxon>
        <taxon>Micromonosporales</taxon>
        <taxon>Micromonosporaceae</taxon>
        <taxon>Asanoa</taxon>
    </lineage>
</organism>
<dbReference type="SUPFAM" id="SSF55961">
    <property type="entry name" value="Bet v1-like"/>
    <property type="match status" value="1"/>
</dbReference>
<sequence>MELEHEFTVAAPVERAWDVLLDLDTIVPCMPGAALTGRDGDAFDGTVKVKLGPVSMTFAGKGAFVERDEANRVVVVEAAGKDSRGGGTAKAKVRATLTPSADPSSTDVHVHTDLAVTGRIAQFGRGMIADVSGRLLGQFTDCLQGKLAGGEAVAAGQQGGAAAGAATEGPNGRASGRSEAFHGTRPAERAFPGQLDAEERQAFTVTEERATFSEESAEVEPVDLLAVTGLDTAARRVLPYALALVAGIAIGAVFFRRRAKS</sequence>
<keyword evidence="1" id="KW-1133">Transmembrane helix</keyword>
<dbReference type="RefSeq" id="WP_203705337.1">
    <property type="nucleotide sequence ID" value="NZ_BAAALU010000032.1"/>
</dbReference>
<comment type="caution">
    <text evidence="2">The sequence shown here is derived from an EMBL/GenBank/DDBJ whole genome shotgun (WGS) entry which is preliminary data.</text>
</comment>
<proteinExistence type="predicted"/>
<keyword evidence="3" id="KW-1185">Reference proteome</keyword>